<organism evidence="1 2">
    <name type="scientific">Henosepilachna vigintioctopunctata</name>
    <dbReference type="NCBI Taxonomy" id="420089"/>
    <lineage>
        <taxon>Eukaryota</taxon>
        <taxon>Metazoa</taxon>
        <taxon>Ecdysozoa</taxon>
        <taxon>Arthropoda</taxon>
        <taxon>Hexapoda</taxon>
        <taxon>Insecta</taxon>
        <taxon>Pterygota</taxon>
        <taxon>Neoptera</taxon>
        <taxon>Endopterygota</taxon>
        <taxon>Coleoptera</taxon>
        <taxon>Polyphaga</taxon>
        <taxon>Cucujiformia</taxon>
        <taxon>Coccinelloidea</taxon>
        <taxon>Coccinellidae</taxon>
        <taxon>Epilachninae</taxon>
        <taxon>Epilachnini</taxon>
        <taxon>Henosepilachna</taxon>
    </lineage>
</organism>
<dbReference type="EMBL" id="JARQZJ010000061">
    <property type="protein sequence ID" value="KAK9879297.1"/>
    <property type="molecule type" value="Genomic_DNA"/>
</dbReference>
<proteinExistence type="predicted"/>
<sequence>MQYKEQIKTLDDNEQSTLENMIGDQNENNLNEIHDNTIDVSEYLNSRDTVERKNFQQIKENIINLTENLNRPTSIVTPFMQIKKCSMSKNEPRDDNSNNVSINTSVNGNEAEFHTNIQENALKNDEIFSYSTNELGENHKNKFIETSINYFTSLASGKEMNDEKRSTHEYLADDIGHNYVENLKAILIAKMNPQQENHKNVKDFINASNKLKYLNEYGEFQDENNNEFKHESPVTSSICSDHIAQEVEHPIAQSFGEKTLSERRKFFTRQQCLSVSSSSNSSFSEREKEDVCEQLDGHKYNLSVLTVIDTIKKSTNTHVLNRNTSMSVPNISKENIEDHNSLFICFKCNE</sequence>
<accession>A0AAW1U6I0</accession>
<protein>
    <submittedName>
        <fullName evidence="1">Uncharacterized protein</fullName>
    </submittedName>
</protein>
<dbReference type="AlphaFoldDB" id="A0AAW1U6I0"/>
<gene>
    <name evidence="1" type="ORF">WA026_004150</name>
</gene>
<reference evidence="1 2" key="1">
    <citation type="submission" date="2023-03" db="EMBL/GenBank/DDBJ databases">
        <title>Genome insight into feeding habits of ladybird beetles.</title>
        <authorList>
            <person name="Li H.-S."/>
            <person name="Huang Y.-H."/>
            <person name="Pang H."/>
        </authorList>
    </citation>
    <scope>NUCLEOTIDE SEQUENCE [LARGE SCALE GENOMIC DNA]</scope>
    <source>
        <strain evidence="1">SYSU_2023b</strain>
        <tissue evidence="1">Whole body</tissue>
    </source>
</reference>
<dbReference type="Proteomes" id="UP001431783">
    <property type="component" value="Unassembled WGS sequence"/>
</dbReference>
<evidence type="ECO:0000313" key="2">
    <source>
        <dbReference type="Proteomes" id="UP001431783"/>
    </source>
</evidence>
<name>A0AAW1U6I0_9CUCU</name>
<comment type="caution">
    <text evidence="1">The sequence shown here is derived from an EMBL/GenBank/DDBJ whole genome shotgun (WGS) entry which is preliminary data.</text>
</comment>
<keyword evidence="2" id="KW-1185">Reference proteome</keyword>
<evidence type="ECO:0000313" key="1">
    <source>
        <dbReference type="EMBL" id="KAK9879297.1"/>
    </source>
</evidence>